<evidence type="ECO:0000313" key="1">
    <source>
        <dbReference type="EMBL" id="CAL1527696.1"/>
    </source>
</evidence>
<name>A0AAV2H634_LYMST</name>
<keyword evidence="2" id="KW-1185">Reference proteome</keyword>
<organism evidence="1 2">
    <name type="scientific">Lymnaea stagnalis</name>
    <name type="common">Great pond snail</name>
    <name type="synonym">Helix stagnalis</name>
    <dbReference type="NCBI Taxonomy" id="6523"/>
    <lineage>
        <taxon>Eukaryota</taxon>
        <taxon>Metazoa</taxon>
        <taxon>Spiralia</taxon>
        <taxon>Lophotrochozoa</taxon>
        <taxon>Mollusca</taxon>
        <taxon>Gastropoda</taxon>
        <taxon>Heterobranchia</taxon>
        <taxon>Euthyneura</taxon>
        <taxon>Panpulmonata</taxon>
        <taxon>Hygrophila</taxon>
        <taxon>Lymnaeoidea</taxon>
        <taxon>Lymnaeidae</taxon>
        <taxon>Lymnaea</taxon>
    </lineage>
</organism>
<gene>
    <name evidence="1" type="ORF">GSLYS_00001866001</name>
</gene>
<reference evidence="1 2" key="1">
    <citation type="submission" date="2024-04" db="EMBL/GenBank/DDBJ databases">
        <authorList>
            <consortium name="Genoscope - CEA"/>
            <person name="William W."/>
        </authorList>
    </citation>
    <scope>NUCLEOTIDE SEQUENCE [LARGE SCALE GENOMIC DNA]</scope>
</reference>
<evidence type="ECO:0000313" key="2">
    <source>
        <dbReference type="Proteomes" id="UP001497497"/>
    </source>
</evidence>
<protein>
    <submittedName>
        <fullName evidence="1">Uncharacterized protein</fullName>
    </submittedName>
</protein>
<sequence>MIDQIDHFNAAIIEKYQAHKLLEITLKYSMELAALDDDNFNENVSADGCSSHYFEETSSSVRG</sequence>
<proteinExistence type="predicted"/>
<dbReference type="Proteomes" id="UP001497497">
    <property type="component" value="Unassembled WGS sequence"/>
</dbReference>
<accession>A0AAV2H634</accession>
<dbReference type="EMBL" id="CAXITT010000021">
    <property type="protein sequence ID" value="CAL1527696.1"/>
    <property type="molecule type" value="Genomic_DNA"/>
</dbReference>
<comment type="caution">
    <text evidence="1">The sequence shown here is derived from an EMBL/GenBank/DDBJ whole genome shotgun (WGS) entry which is preliminary data.</text>
</comment>
<feature type="non-terminal residue" evidence="1">
    <location>
        <position position="63"/>
    </location>
</feature>
<dbReference type="AlphaFoldDB" id="A0AAV2H634"/>